<evidence type="ECO:0000313" key="2">
    <source>
        <dbReference type="Proteomes" id="UP000008061"/>
    </source>
</evidence>
<name>K4ID40_9CAUD</name>
<sequence>MANKVDLWRYKEKLELGTNESWKELDNGNIINSGADINDDTFDVKYTFHCAQYRVSDRNITSVNGMDDENTLVVAVKHRPNFDYDSYRARFRKKYYIVTYIVPDTAAIVSYDLLSLKSVIKNGGSSGVSGTSSYGGGDSYGD</sequence>
<protein>
    <submittedName>
        <fullName evidence="1">Head-tail adaptor</fullName>
    </submittedName>
</protein>
<accession>K4ID40</accession>
<dbReference type="Proteomes" id="UP000008061">
    <property type="component" value="Segment"/>
</dbReference>
<evidence type="ECO:0000313" key="1">
    <source>
        <dbReference type="EMBL" id="AFU63094.1"/>
    </source>
</evidence>
<reference evidence="1 2" key="1">
    <citation type="journal article" date="2012" name="Appl. Environ. Microbiol.">
        <title>Characterization of Two Virulent Phages of Lactobacillus plantarum.</title>
        <authorList>
            <person name="Briggiler Marco M."/>
            <person name="Garneau J.E."/>
            <person name="Tremblay D."/>
            <person name="Quiberoni A."/>
            <person name="Moineau S."/>
        </authorList>
    </citation>
    <scope>NUCLEOTIDE SEQUENCE [LARGE SCALE GENOMIC DNA]</scope>
</reference>
<dbReference type="EMBL" id="JX486088">
    <property type="protein sequence ID" value="AFU63094.1"/>
    <property type="molecule type" value="Genomic_DNA"/>
</dbReference>
<keyword evidence="2" id="KW-1185">Reference proteome</keyword>
<gene>
    <name evidence="1" type="ORF">8014-B2_0027</name>
</gene>
<proteinExistence type="predicted"/>
<organism evidence="1 2">
    <name type="scientific">Lactobacillus phage ATCC 8014-B2</name>
    <dbReference type="NCBI Taxonomy" id="1225795"/>
    <lineage>
        <taxon>Viruses</taxon>
        <taxon>Duplodnaviria</taxon>
        <taxon>Heunggongvirae</taxon>
        <taxon>Uroviricota</taxon>
        <taxon>Caudoviricetes</taxon>
        <taxon>Tybeckvirinae</taxon>
        <taxon>Douglaswolinvirus</taxon>
        <taxon>Douglaswolinvirus B2</taxon>
    </lineage>
</organism>